<dbReference type="OrthoDB" id="4475425at2759"/>
<reference evidence="1" key="1">
    <citation type="submission" date="2022-11" db="EMBL/GenBank/DDBJ databases">
        <authorList>
            <person name="Petersen C."/>
        </authorList>
    </citation>
    <scope>NUCLEOTIDE SEQUENCE</scope>
    <source>
        <strain evidence="1">IBT 30761</strain>
    </source>
</reference>
<keyword evidence="2" id="KW-1185">Reference proteome</keyword>
<sequence>MVSQLQSHINEIPNLALSDAIQAIIDLAPGLTASVSPTGQYVIHHHDYEGPAHLNDLASHYLECGRRCTNEHAPFRQRLLHQTLDDVFDNLYGPAYKALLAGLNDGSVVLPERRDDRGCACCAGEPDALILAGFSTCEAFYFEEEEYRRLFRDQPDLGSRTSFWNDGEEHRESWIMASKEQLEHATALDSAVSSRL</sequence>
<comment type="caution">
    <text evidence="1">The sequence shown here is derived from an EMBL/GenBank/DDBJ whole genome shotgun (WGS) entry which is preliminary data.</text>
</comment>
<name>A0A9W9FPU4_9EURO</name>
<gene>
    <name evidence="1" type="ORF">N7532_004683</name>
</gene>
<accession>A0A9W9FPU4</accession>
<reference evidence="1" key="2">
    <citation type="journal article" date="2023" name="IMA Fungus">
        <title>Comparative genomic study of the Penicillium genus elucidates a diverse pangenome and 15 lateral gene transfer events.</title>
        <authorList>
            <person name="Petersen C."/>
            <person name="Sorensen T."/>
            <person name="Nielsen M.R."/>
            <person name="Sondergaard T.E."/>
            <person name="Sorensen J.L."/>
            <person name="Fitzpatrick D.A."/>
            <person name="Frisvad J.C."/>
            <person name="Nielsen K.L."/>
        </authorList>
    </citation>
    <scope>NUCLEOTIDE SEQUENCE</scope>
    <source>
        <strain evidence="1">IBT 30761</strain>
    </source>
</reference>
<proteinExistence type="predicted"/>
<dbReference type="EMBL" id="JAPQKI010000004">
    <property type="protein sequence ID" value="KAJ5104154.1"/>
    <property type="molecule type" value="Genomic_DNA"/>
</dbReference>
<evidence type="ECO:0000313" key="1">
    <source>
        <dbReference type="EMBL" id="KAJ5104154.1"/>
    </source>
</evidence>
<protein>
    <submittedName>
        <fullName evidence="1">Uncharacterized protein</fullName>
    </submittedName>
</protein>
<organism evidence="1 2">
    <name type="scientific">Penicillium argentinense</name>
    <dbReference type="NCBI Taxonomy" id="1131581"/>
    <lineage>
        <taxon>Eukaryota</taxon>
        <taxon>Fungi</taxon>
        <taxon>Dikarya</taxon>
        <taxon>Ascomycota</taxon>
        <taxon>Pezizomycotina</taxon>
        <taxon>Eurotiomycetes</taxon>
        <taxon>Eurotiomycetidae</taxon>
        <taxon>Eurotiales</taxon>
        <taxon>Aspergillaceae</taxon>
        <taxon>Penicillium</taxon>
    </lineage>
</organism>
<dbReference type="Proteomes" id="UP001149074">
    <property type="component" value="Unassembled WGS sequence"/>
</dbReference>
<evidence type="ECO:0000313" key="2">
    <source>
        <dbReference type="Proteomes" id="UP001149074"/>
    </source>
</evidence>
<dbReference type="AlphaFoldDB" id="A0A9W9FPU4"/>
<dbReference type="RefSeq" id="XP_056477534.1">
    <property type="nucleotide sequence ID" value="XM_056617177.1"/>
</dbReference>
<dbReference type="GeneID" id="81356156"/>